<dbReference type="OrthoDB" id="2506005at2759"/>
<protein>
    <recommendedName>
        <fullName evidence="1">Retrovirus-related Pol polyprotein from transposon TNT 1-94-like beta-barrel domain-containing protein</fullName>
    </recommendedName>
</protein>
<organism evidence="2 3">
    <name type="scientific">Austropuccinia psidii MF-1</name>
    <dbReference type="NCBI Taxonomy" id="1389203"/>
    <lineage>
        <taxon>Eukaryota</taxon>
        <taxon>Fungi</taxon>
        <taxon>Dikarya</taxon>
        <taxon>Basidiomycota</taxon>
        <taxon>Pucciniomycotina</taxon>
        <taxon>Pucciniomycetes</taxon>
        <taxon>Pucciniales</taxon>
        <taxon>Sphaerophragmiaceae</taxon>
        <taxon>Austropuccinia</taxon>
    </lineage>
</organism>
<dbReference type="AlphaFoldDB" id="A0A9Q3C6L9"/>
<name>A0A9Q3C6L9_9BASI</name>
<keyword evidence="3" id="KW-1185">Reference proteome</keyword>
<feature type="domain" description="Retrovirus-related Pol polyprotein from transposon TNT 1-94-like beta-barrel" evidence="1">
    <location>
        <begin position="27"/>
        <end position="102"/>
    </location>
</feature>
<sequence>MPSLHLSSTEAFGTFASKPSSHQRLVMNCGATHHMLNDERSFTKPPTSTDLKVATGDLHSLMLSKGVGMVSIICDGRRIELDNCLFVPKLKCNLISLLKLFSEKLTIIQ</sequence>
<proteinExistence type="predicted"/>
<reference evidence="2" key="1">
    <citation type="submission" date="2021-03" db="EMBL/GenBank/DDBJ databases">
        <title>Draft genome sequence of rust myrtle Austropuccinia psidii MF-1, a brazilian biotype.</title>
        <authorList>
            <person name="Quecine M.C."/>
            <person name="Pachon D.M.R."/>
            <person name="Bonatelli M.L."/>
            <person name="Correr F.H."/>
            <person name="Franceschini L.M."/>
            <person name="Leite T.F."/>
            <person name="Margarido G.R.A."/>
            <person name="Almeida C.A."/>
            <person name="Ferrarezi J.A."/>
            <person name="Labate C.A."/>
        </authorList>
    </citation>
    <scope>NUCLEOTIDE SEQUENCE</scope>
    <source>
        <strain evidence="2">MF-1</strain>
    </source>
</reference>
<accession>A0A9Q3C6L9</accession>
<dbReference type="EMBL" id="AVOT02004693">
    <property type="protein sequence ID" value="MBW0477090.1"/>
    <property type="molecule type" value="Genomic_DNA"/>
</dbReference>
<evidence type="ECO:0000313" key="2">
    <source>
        <dbReference type="EMBL" id="MBW0477090.1"/>
    </source>
</evidence>
<dbReference type="Pfam" id="PF22936">
    <property type="entry name" value="Pol_BBD"/>
    <property type="match status" value="1"/>
</dbReference>
<dbReference type="Proteomes" id="UP000765509">
    <property type="component" value="Unassembled WGS sequence"/>
</dbReference>
<evidence type="ECO:0000313" key="3">
    <source>
        <dbReference type="Proteomes" id="UP000765509"/>
    </source>
</evidence>
<comment type="caution">
    <text evidence="2">The sequence shown here is derived from an EMBL/GenBank/DDBJ whole genome shotgun (WGS) entry which is preliminary data.</text>
</comment>
<gene>
    <name evidence="2" type="ORF">O181_016805</name>
</gene>
<evidence type="ECO:0000259" key="1">
    <source>
        <dbReference type="Pfam" id="PF22936"/>
    </source>
</evidence>
<dbReference type="InterPro" id="IPR054722">
    <property type="entry name" value="PolX-like_BBD"/>
</dbReference>